<name>A0A225AGD5_TALAT</name>
<dbReference type="GeneID" id="31004994"/>
<sequence>MASLEPGPSVPTASAHPPGTAPADLTSGAISATVEEKFYDPQRLDLLNRLVQLIGLTSFPSAWACLWLSDIERFETLIHAVTADPASGHTTLRGHLETNNLITLLPTWLSKTRNVQQSNASTSIPTISGSNVAIPSTLKRKLDELEMSGGSRKRSAQAVTTCNERDGNACVLTKDGTHDVAHIYPFSLHNSRPDDTFRTSFWALLGTFWSERRLQSWKQAVFPNGGYDELCYNMISLSPSAHRYYGKAYFVLKPISLSDDQKRFVVQFFWLSCGDFRGNPRSLVILETRPPLGVMGSVGPARSRLWNHETGEPIRSGDMITLETHDPISHPLPEWEIMEMQWFLHRAAAISAAADVNDDYYDDDGNVIGALAKDLAEMEDDDYVTEFGSTYSEPESHSSDPSSVSTGLHKATAGARSSLDTVTESSMDVEGQ</sequence>
<reference evidence="3 4" key="1">
    <citation type="submission" date="2015-06" db="EMBL/GenBank/DDBJ databases">
        <title>Talaromyces atroroseus IBT 11181 draft genome.</title>
        <authorList>
            <person name="Rasmussen K.B."/>
            <person name="Rasmussen S."/>
            <person name="Petersen B."/>
            <person name="Sicheritz-Ponten T."/>
            <person name="Mortensen U.H."/>
            <person name="Thrane U."/>
        </authorList>
    </citation>
    <scope>NUCLEOTIDE SEQUENCE [LARGE SCALE GENOMIC DNA]</scope>
    <source>
        <strain evidence="3 4">IBT 11181</strain>
    </source>
</reference>
<evidence type="ECO:0000256" key="1">
    <source>
        <dbReference type="SAM" id="MobiDB-lite"/>
    </source>
</evidence>
<accession>A0A225AGD5</accession>
<dbReference type="InterPro" id="IPR003615">
    <property type="entry name" value="HNH_nuc"/>
</dbReference>
<dbReference type="RefSeq" id="XP_020119861.1">
    <property type="nucleotide sequence ID" value="XM_020267538.1"/>
</dbReference>
<dbReference type="Pfam" id="PF13391">
    <property type="entry name" value="HNH_2"/>
    <property type="match status" value="1"/>
</dbReference>
<evidence type="ECO:0000313" key="4">
    <source>
        <dbReference type="Proteomes" id="UP000214365"/>
    </source>
</evidence>
<organism evidence="3 4">
    <name type="scientific">Talaromyces atroroseus</name>
    <dbReference type="NCBI Taxonomy" id="1441469"/>
    <lineage>
        <taxon>Eukaryota</taxon>
        <taxon>Fungi</taxon>
        <taxon>Dikarya</taxon>
        <taxon>Ascomycota</taxon>
        <taxon>Pezizomycotina</taxon>
        <taxon>Eurotiomycetes</taxon>
        <taxon>Eurotiomycetidae</taxon>
        <taxon>Eurotiales</taxon>
        <taxon>Trichocomaceae</taxon>
        <taxon>Talaromyces</taxon>
        <taxon>Talaromyces sect. Trachyspermi</taxon>
    </lineage>
</organism>
<feature type="region of interest" description="Disordered" evidence="1">
    <location>
        <begin position="1"/>
        <end position="26"/>
    </location>
</feature>
<comment type="caution">
    <text evidence="3">The sequence shown here is derived from an EMBL/GenBank/DDBJ whole genome shotgun (WGS) entry which is preliminary data.</text>
</comment>
<gene>
    <name evidence="3" type="ORF">UA08_05238</name>
</gene>
<evidence type="ECO:0000259" key="2">
    <source>
        <dbReference type="Pfam" id="PF13391"/>
    </source>
</evidence>
<evidence type="ECO:0000313" key="3">
    <source>
        <dbReference type="EMBL" id="OKL59740.1"/>
    </source>
</evidence>
<dbReference type="Proteomes" id="UP000214365">
    <property type="component" value="Unassembled WGS sequence"/>
</dbReference>
<keyword evidence="4" id="KW-1185">Reference proteome</keyword>
<dbReference type="AlphaFoldDB" id="A0A225AGD5"/>
<dbReference type="OrthoDB" id="4227371at2759"/>
<protein>
    <recommendedName>
        <fullName evidence="2">HNH nuclease domain-containing protein</fullName>
    </recommendedName>
</protein>
<dbReference type="EMBL" id="LFMY01000007">
    <property type="protein sequence ID" value="OKL59740.1"/>
    <property type="molecule type" value="Genomic_DNA"/>
</dbReference>
<feature type="domain" description="HNH nuclease" evidence="2">
    <location>
        <begin position="170"/>
        <end position="252"/>
    </location>
</feature>
<feature type="region of interest" description="Disordered" evidence="1">
    <location>
        <begin position="387"/>
        <end position="432"/>
    </location>
</feature>
<proteinExistence type="predicted"/>